<dbReference type="AlphaFoldDB" id="A0A835H548"/>
<keyword evidence="3" id="KW-1185">Reference proteome</keyword>
<dbReference type="GO" id="GO:0005524">
    <property type="term" value="F:ATP binding"/>
    <property type="evidence" value="ECO:0007669"/>
    <property type="project" value="TreeGrafter"/>
</dbReference>
<dbReference type="Proteomes" id="UP000631114">
    <property type="component" value="Unassembled WGS sequence"/>
</dbReference>
<dbReference type="InterPro" id="IPR050611">
    <property type="entry name" value="ABCF"/>
</dbReference>
<protein>
    <submittedName>
        <fullName evidence="2">Uncharacterized protein</fullName>
    </submittedName>
</protein>
<proteinExistence type="predicted"/>
<name>A0A835H548_9MAGN</name>
<organism evidence="2 3">
    <name type="scientific">Coptis chinensis</name>
    <dbReference type="NCBI Taxonomy" id="261450"/>
    <lineage>
        <taxon>Eukaryota</taxon>
        <taxon>Viridiplantae</taxon>
        <taxon>Streptophyta</taxon>
        <taxon>Embryophyta</taxon>
        <taxon>Tracheophyta</taxon>
        <taxon>Spermatophyta</taxon>
        <taxon>Magnoliopsida</taxon>
        <taxon>Ranunculales</taxon>
        <taxon>Ranunculaceae</taxon>
        <taxon>Coptidoideae</taxon>
        <taxon>Coptis</taxon>
    </lineage>
</organism>
<sequence length="95" mass="10771">MSVREIEVADMSALESVICWDEERMKLEKETEALAAEEWEDGGGGEALVCSYERLDALDAAIAEKWAAEILFGLGFEKKMQAKKTRFFWCMANEN</sequence>
<dbReference type="PANTHER" id="PTHR19211:SF52">
    <property type="entry name" value="ABC TRANSPORTER F FAMILY MEMBER 1"/>
    <property type="match status" value="1"/>
</dbReference>
<evidence type="ECO:0000256" key="1">
    <source>
        <dbReference type="ARBA" id="ARBA00022737"/>
    </source>
</evidence>
<evidence type="ECO:0000313" key="3">
    <source>
        <dbReference type="Proteomes" id="UP000631114"/>
    </source>
</evidence>
<evidence type="ECO:0000313" key="2">
    <source>
        <dbReference type="EMBL" id="KAF9590818.1"/>
    </source>
</evidence>
<reference evidence="2 3" key="1">
    <citation type="submission" date="2020-10" db="EMBL/GenBank/DDBJ databases">
        <title>The Coptis chinensis genome and diversification of protoberbering-type alkaloids.</title>
        <authorList>
            <person name="Wang B."/>
            <person name="Shu S."/>
            <person name="Song C."/>
            <person name="Liu Y."/>
        </authorList>
    </citation>
    <scope>NUCLEOTIDE SEQUENCE [LARGE SCALE GENOMIC DNA]</scope>
    <source>
        <strain evidence="2">HL-2020</strain>
        <tissue evidence="2">Leaf</tissue>
    </source>
</reference>
<gene>
    <name evidence="2" type="ORF">IFM89_038540</name>
</gene>
<accession>A0A835H548</accession>
<keyword evidence="1" id="KW-0677">Repeat</keyword>
<dbReference type="EMBL" id="JADFTS010000009">
    <property type="protein sequence ID" value="KAF9590818.1"/>
    <property type="molecule type" value="Genomic_DNA"/>
</dbReference>
<dbReference type="OrthoDB" id="2110130at2759"/>
<dbReference type="PANTHER" id="PTHR19211">
    <property type="entry name" value="ATP-BINDING TRANSPORT PROTEIN-RELATED"/>
    <property type="match status" value="1"/>
</dbReference>
<comment type="caution">
    <text evidence="2">The sequence shown here is derived from an EMBL/GenBank/DDBJ whole genome shotgun (WGS) entry which is preliminary data.</text>
</comment>